<reference evidence="12" key="1">
    <citation type="submission" date="2021-02" db="EMBL/GenBank/DDBJ databases">
        <authorList>
            <person name="Nowell W R."/>
        </authorList>
    </citation>
    <scope>NUCLEOTIDE SEQUENCE</scope>
</reference>
<dbReference type="PANTHER" id="PTHR37984:SF5">
    <property type="entry name" value="PROTEIN NYNRIN-LIKE"/>
    <property type="match status" value="1"/>
</dbReference>
<feature type="region of interest" description="Disordered" evidence="8">
    <location>
        <begin position="345"/>
        <end position="367"/>
    </location>
</feature>
<dbReference type="InterPro" id="IPR043128">
    <property type="entry name" value="Rev_trsase/Diguanyl_cyclase"/>
</dbReference>
<protein>
    <recommendedName>
        <fullName evidence="1">RNA-directed DNA polymerase</fullName>
        <ecNumber evidence="1">2.7.7.49</ecNumber>
    </recommendedName>
</protein>
<evidence type="ECO:0000313" key="12">
    <source>
        <dbReference type="EMBL" id="CAF4546104.1"/>
    </source>
</evidence>
<evidence type="ECO:0000259" key="10">
    <source>
        <dbReference type="PROSITE" id="PS50878"/>
    </source>
</evidence>
<dbReference type="InterPro" id="IPR001995">
    <property type="entry name" value="Peptidase_A2_cat"/>
</dbReference>
<keyword evidence="5" id="KW-0255">Endonuclease</keyword>
<dbReference type="InterPro" id="IPR000477">
    <property type="entry name" value="RT_dom"/>
</dbReference>
<dbReference type="FunFam" id="3.30.70.270:FF:000020">
    <property type="entry name" value="Transposon Tf2-6 polyprotein-like Protein"/>
    <property type="match status" value="1"/>
</dbReference>
<dbReference type="GO" id="GO:0015074">
    <property type="term" value="P:DNA integration"/>
    <property type="evidence" value="ECO:0007669"/>
    <property type="project" value="InterPro"/>
</dbReference>
<dbReference type="Gene3D" id="2.40.70.10">
    <property type="entry name" value="Acid Proteases"/>
    <property type="match status" value="1"/>
</dbReference>
<evidence type="ECO:0000256" key="2">
    <source>
        <dbReference type="ARBA" id="ARBA00022679"/>
    </source>
</evidence>
<evidence type="ECO:0000256" key="6">
    <source>
        <dbReference type="ARBA" id="ARBA00022801"/>
    </source>
</evidence>
<gene>
    <name evidence="12" type="ORF">QYT958_LOCUS7958</name>
</gene>
<keyword evidence="3" id="KW-0548">Nucleotidyltransferase</keyword>
<dbReference type="InterPro" id="IPR012337">
    <property type="entry name" value="RNaseH-like_sf"/>
</dbReference>
<sequence length="1537" mass="176140">MAQKQEFSSLTDSEHKVRRGSSPSYIEQQQIRMDDQDENKQAQMDIQQSNKMMLLMQQLLAKQDLLLDENKEINQEMATQQFTINNLTQTIEAIQVSNALCHNVLPTKTSSLTTAPLWQSTSSVIMNMESSLKEQAVKQLHSKRINQLLDSTPFTGSASQEVSDWINNFSNKCDQVQLDDAQRLSVVIDLLKGNDKLWYDTYKDTIHDWVTLKNKLTTYFKLVTGTDHFQLEQKLYNRRRQTNELAIDYCHNVLRLCSKVNKYMDDETRLKHLTKGLNAAAQLHMDLKSPATLEEFLQALIKYDKWQEEEKNQVRATISFDNRRHIATTTTQQPFIQQEPYSSIPQQQYNSPQHQYNNSSQQPRHQQHYTTYASHQPQHNNRGVCDGHTSFPQSHPSLIIIGTIVNGTLIHAMLDTGATTSIISQTELDLITHPPIQQIQTTAVLGDGKTKIIVSGAVELTITINDIATIITALIVDSLGANLILGMDWCKSNNVNVNIGKKQVEINHPKYGITITPFLNSGSADVRLAECITLLPHHEHIVKIYVPISSANLVSFLPDIKKCAKLNVQVSDAFVEIKDFSFYVCIYNPNKNIYKLASTKKLGSIHYQSNDEMMYSILNTDKQSSMTEQSTQLNSIQTNEQQESLKLSLLENTLQELVMHIGDKYNRNDFPNILRQNERSFDNSKMTRAKTKIHHTINTGDHLPTSVRPYYKTVQQRKEVQQEVGMLLDQGILRPSNSPWSSPVLLKREPDGTYRFLVDFRRLNSITKKDSYPQPSAEELLHRLAGHQYFTKLDLKSGYFQIPIHKSDIPKTAIITQDGLYEFTVLAQGLMNAPPTFQRVMNELLANGRWDYVVVYLDDIVIFSKTIEEHKQHVADVISTLHKANLQVSPAKCSIAVKKIEFLSHIVTSDKLEPSLDKIKAIVNIAPPKTLSQANKFIGKIGYYRKFIPDFAKIAAPIHKVTNKTRTKRNEFRWEQQQQDGFDKFKSILTSAPLFLDFPNRSVPFILSTDASDLRIAGVLKQDRTDGLKICYCKFRLLNDIESRYSTTEQEALAIYWCLTKLRNYIGDSEITIGIDHKPLVNMHKKRNYGNKRIDNWLIYLQDLIPQIIEIKYRRGIDNIGPGYLTRYETIDSDNQQQSLSAITRSITKQATTSASSLPTVTEDHPKTSTPLLKSTSILDFSLEKIKSEQIMILIFNLLFHKNDSTKSTFPYLPVSMLNTLLEAFHYHPLSGGLIIRKSIEHYIASCQKCRKFNIVQSKTPDHLKSFDPPTDVFQVLNMNFWGPVRTSSQGNRYVIVLTDNLSKYVIAKAISNNTAKATAEFIMNEFIMIHGAPERLITDNGVHFNHTLMKTITTMINTTHAFSASYHPKTNGQVEHFNATFCTQLGKYYDENEDGWDDYLQSVVYVYNTGIHATTGFISYELAFGRRQKSSFDSNSSNFTLTRPHTFFKYLQKTRRTILKQAQENMRHQQQLTKLRYGKHRKDLSYSIGDLVFLKVCANRTKLDERRIRPCQMINKTGEQNYFVQNNETKIYMSSY</sequence>
<evidence type="ECO:0000313" key="13">
    <source>
        <dbReference type="Proteomes" id="UP000663848"/>
    </source>
</evidence>
<dbReference type="PROSITE" id="PS50175">
    <property type="entry name" value="ASP_PROT_RETROV"/>
    <property type="match status" value="1"/>
</dbReference>
<dbReference type="SUPFAM" id="SSF56672">
    <property type="entry name" value="DNA/RNA polymerases"/>
    <property type="match status" value="1"/>
</dbReference>
<keyword evidence="4" id="KW-0540">Nuclease</keyword>
<evidence type="ECO:0000256" key="5">
    <source>
        <dbReference type="ARBA" id="ARBA00022759"/>
    </source>
</evidence>
<dbReference type="Gene3D" id="3.30.70.270">
    <property type="match status" value="2"/>
</dbReference>
<dbReference type="InterPro" id="IPR036397">
    <property type="entry name" value="RNaseH_sf"/>
</dbReference>
<dbReference type="InterPro" id="IPR050951">
    <property type="entry name" value="Retrovirus_Pol_polyprotein"/>
</dbReference>
<feature type="domain" description="Reverse transcriptase" evidence="10">
    <location>
        <begin position="728"/>
        <end position="907"/>
    </location>
</feature>
<comment type="caution">
    <text evidence="12">The sequence shown here is derived from an EMBL/GenBank/DDBJ whole genome shotgun (WGS) entry which is preliminary data.</text>
</comment>
<dbReference type="Gene3D" id="3.30.420.10">
    <property type="entry name" value="Ribonuclease H-like superfamily/Ribonuclease H"/>
    <property type="match status" value="1"/>
</dbReference>
<dbReference type="GO" id="GO:0003964">
    <property type="term" value="F:RNA-directed DNA polymerase activity"/>
    <property type="evidence" value="ECO:0007669"/>
    <property type="project" value="UniProtKB-KW"/>
</dbReference>
<dbReference type="Gene3D" id="3.10.10.10">
    <property type="entry name" value="HIV Type 1 Reverse Transcriptase, subunit A, domain 1"/>
    <property type="match status" value="1"/>
</dbReference>
<dbReference type="InterPro" id="IPR001969">
    <property type="entry name" value="Aspartic_peptidase_AS"/>
</dbReference>
<keyword evidence="6" id="KW-0378">Hydrolase</keyword>
<dbReference type="PROSITE" id="PS50878">
    <property type="entry name" value="RT_POL"/>
    <property type="match status" value="1"/>
</dbReference>
<feature type="region of interest" description="Disordered" evidence="8">
    <location>
        <begin position="1"/>
        <end position="41"/>
    </location>
</feature>
<dbReference type="Proteomes" id="UP000663848">
    <property type="component" value="Unassembled WGS sequence"/>
</dbReference>
<dbReference type="SUPFAM" id="SSF53098">
    <property type="entry name" value="Ribonuclease H-like"/>
    <property type="match status" value="1"/>
</dbReference>
<evidence type="ECO:0000259" key="9">
    <source>
        <dbReference type="PROSITE" id="PS50175"/>
    </source>
</evidence>
<evidence type="ECO:0000256" key="3">
    <source>
        <dbReference type="ARBA" id="ARBA00022695"/>
    </source>
</evidence>
<evidence type="ECO:0000256" key="8">
    <source>
        <dbReference type="SAM" id="MobiDB-lite"/>
    </source>
</evidence>
<dbReference type="Pfam" id="PF00078">
    <property type="entry name" value="RVT_1"/>
    <property type="match status" value="1"/>
</dbReference>
<keyword evidence="7" id="KW-0695">RNA-directed DNA polymerase</keyword>
<evidence type="ECO:0000256" key="1">
    <source>
        <dbReference type="ARBA" id="ARBA00012493"/>
    </source>
</evidence>
<feature type="domain" description="Integrase catalytic" evidence="11">
    <location>
        <begin position="1265"/>
        <end position="1428"/>
    </location>
</feature>
<dbReference type="GO" id="GO:0006508">
    <property type="term" value="P:proteolysis"/>
    <property type="evidence" value="ECO:0007669"/>
    <property type="project" value="InterPro"/>
</dbReference>
<dbReference type="PANTHER" id="PTHR37984">
    <property type="entry name" value="PROTEIN CBG26694"/>
    <property type="match status" value="1"/>
</dbReference>
<dbReference type="EC" id="2.7.7.49" evidence="1"/>
<dbReference type="InterPro" id="IPR043502">
    <property type="entry name" value="DNA/RNA_pol_sf"/>
</dbReference>
<dbReference type="GO" id="GO:0004190">
    <property type="term" value="F:aspartic-type endopeptidase activity"/>
    <property type="evidence" value="ECO:0007669"/>
    <property type="project" value="InterPro"/>
</dbReference>
<dbReference type="CDD" id="cd00303">
    <property type="entry name" value="retropepsin_like"/>
    <property type="match status" value="1"/>
</dbReference>
<dbReference type="InterPro" id="IPR021109">
    <property type="entry name" value="Peptidase_aspartic_dom_sf"/>
</dbReference>
<evidence type="ECO:0000256" key="7">
    <source>
        <dbReference type="ARBA" id="ARBA00022918"/>
    </source>
</evidence>
<name>A0A820Y8B9_9BILA</name>
<organism evidence="12 13">
    <name type="scientific">Rotaria socialis</name>
    <dbReference type="NCBI Taxonomy" id="392032"/>
    <lineage>
        <taxon>Eukaryota</taxon>
        <taxon>Metazoa</taxon>
        <taxon>Spiralia</taxon>
        <taxon>Gnathifera</taxon>
        <taxon>Rotifera</taxon>
        <taxon>Eurotatoria</taxon>
        <taxon>Bdelloidea</taxon>
        <taxon>Philodinida</taxon>
        <taxon>Philodinidae</taxon>
        <taxon>Rotaria</taxon>
    </lineage>
</organism>
<proteinExistence type="predicted"/>
<dbReference type="GO" id="GO:0004519">
    <property type="term" value="F:endonuclease activity"/>
    <property type="evidence" value="ECO:0007669"/>
    <property type="project" value="UniProtKB-KW"/>
</dbReference>
<dbReference type="EMBL" id="CAJOBR010000780">
    <property type="protein sequence ID" value="CAF4546104.1"/>
    <property type="molecule type" value="Genomic_DNA"/>
</dbReference>
<evidence type="ECO:0000259" key="11">
    <source>
        <dbReference type="PROSITE" id="PS50994"/>
    </source>
</evidence>
<feature type="compositionally biased region" description="Polar residues" evidence="8">
    <location>
        <begin position="1"/>
        <end position="11"/>
    </location>
</feature>
<dbReference type="Pfam" id="PF17917">
    <property type="entry name" value="RT_RNaseH"/>
    <property type="match status" value="1"/>
</dbReference>
<dbReference type="SUPFAM" id="SSF50630">
    <property type="entry name" value="Acid proteases"/>
    <property type="match status" value="1"/>
</dbReference>
<dbReference type="InterPro" id="IPR041373">
    <property type="entry name" value="RT_RNaseH"/>
</dbReference>
<dbReference type="Pfam" id="PF08284">
    <property type="entry name" value="RVP_2"/>
    <property type="match status" value="1"/>
</dbReference>
<feature type="domain" description="Peptidase A2" evidence="9">
    <location>
        <begin position="410"/>
        <end position="448"/>
    </location>
</feature>
<feature type="compositionally biased region" description="Polar residues" evidence="8">
    <location>
        <begin position="21"/>
        <end position="31"/>
    </location>
</feature>
<dbReference type="PROSITE" id="PS50994">
    <property type="entry name" value="INTEGRASE"/>
    <property type="match status" value="1"/>
</dbReference>
<dbReference type="InterPro" id="IPR001584">
    <property type="entry name" value="Integrase_cat-core"/>
</dbReference>
<keyword evidence="2" id="KW-0808">Transferase</keyword>
<evidence type="ECO:0000256" key="4">
    <source>
        <dbReference type="ARBA" id="ARBA00022722"/>
    </source>
</evidence>
<dbReference type="PROSITE" id="PS00141">
    <property type="entry name" value="ASP_PROTEASE"/>
    <property type="match status" value="1"/>
</dbReference>
<dbReference type="CDD" id="cd09274">
    <property type="entry name" value="RNase_HI_RT_Ty3"/>
    <property type="match status" value="1"/>
</dbReference>
<dbReference type="CDD" id="cd01647">
    <property type="entry name" value="RT_LTR"/>
    <property type="match status" value="1"/>
</dbReference>
<accession>A0A820Y8B9</accession>
<dbReference type="GO" id="GO:0003676">
    <property type="term" value="F:nucleic acid binding"/>
    <property type="evidence" value="ECO:0007669"/>
    <property type="project" value="InterPro"/>
</dbReference>